<sequence>MKKSLILLLVIVLVLGSCSKDIRTKQTTPKVLTKKNVQSNATKASRTEEAKETVIEKEVVTEEDILNEMKSEDKNWMNLTNKQYLKDFDYLYKQLKENYPFFGVAKRKYGIDLKKRYEKTRKLLESCDNDYNFFYLLREEFIPQEFIGHMSLWGTRYLSEVKNKKDFVVNFPQYGEQLNPYIKALENPVSIKNYEKMTTFFENLSKKAEEANKRNEISENSNSNEYENEIASANVTTKLIEDKKIAYIQVQSFDMDCYKEDIKTLMEFYKKVSGYDNLIIDISENGGGGMDYFNDLIVSPNIDKPIQVPVYSFIKAGENNNKFLKIKEGIKNGEWKPVKEIPPLPEINKDDLQELDYFNDEVYTIEPMGKEKLFKGKIWLLVSEMNYSSSEYAAMVSKYSGFAELVGRNTDGDGIGTDPVYVILPNSGLVVQYSPYMVQQQMELTAKNLGQSRIYYLQKERNHLIPV</sequence>
<accession>A0A6P1TMT8</accession>
<reference evidence="2 3" key="1">
    <citation type="submission" date="2020-01" db="EMBL/GenBank/DDBJ databases">
        <title>Genome analysis of Anaerocolumna sp. CBA3638.</title>
        <authorList>
            <person name="Kim J."/>
            <person name="Roh S.W."/>
        </authorList>
    </citation>
    <scope>NUCLEOTIDE SEQUENCE [LARGE SCALE GENOMIC DNA]</scope>
    <source>
        <strain evidence="2 3">CBA3638</strain>
    </source>
</reference>
<organism evidence="2 3">
    <name type="scientific">Anaerocolumna sedimenticola</name>
    <dbReference type="NCBI Taxonomy" id="2696063"/>
    <lineage>
        <taxon>Bacteria</taxon>
        <taxon>Bacillati</taxon>
        <taxon>Bacillota</taxon>
        <taxon>Clostridia</taxon>
        <taxon>Lachnospirales</taxon>
        <taxon>Lachnospiraceae</taxon>
        <taxon>Anaerocolumna</taxon>
    </lineage>
</organism>
<dbReference type="InterPro" id="IPR029045">
    <property type="entry name" value="ClpP/crotonase-like_dom_sf"/>
</dbReference>
<protein>
    <recommendedName>
        <fullName evidence="1">Tail specific protease domain-containing protein</fullName>
    </recommendedName>
</protein>
<evidence type="ECO:0000313" key="3">
    <source>
        <dbReference type="Proteomes" id="UP000464314"/>
    </source>
</evidence>
<proteinExistence type="predicted"/>
<dbReference type="Gene3D" id="3.90.226.10">
    <property type="entry name" value="2-enoyl-CoA Hydratase, Chain A, domain 1"/>
    <property type="match status" value="1"/>
</dbReference>
<dbReference type="Proteomes" id="UP000464314">
    <property type="component" value="Chromosome"/>
</dbReference>
<dbReference type="EMBL" id="CP048000">
    <property type="protein sequence ID" value="QHQ60985.1"/>
    <property type="molecule type" value="Genomic_DNA"/>
</dbReference>
<dbReference type="GO" id="GO:0006508">
    <property type="term" value="P:proteolysis"/>
    <property type="evidence" value="ECO:0007669"/>
    <property type="project" value="InterPro"/>
</dbReference>
<dbReference type="InterPro" id="IPR005151">
    <property type="entry name" value="Tail-specific_protease"/>
</dbReference>
<dbReference type="KEGG" id="anr:Ana3638_09530"/>
<name>A0A6P1TMT8_9FIRM</name>
<evidence type="ECO:0000259" key="1">
    <source>
        <dbReference type="Pfam" id="PF03572"/>
    </source>
</evidence>
<feature type="domain" description="Tail specific protease" evidence="1">
    <location>
        <begin position="244"/>
        <end position="440"/>
    </location>
</feature>
<keyword evidence="3" id="KW-1185">Reference proteome</keyword>
<dbReference type="Gene3D" id="3.30.750.44">
    <property type="match status" value="1"/>
</dbReference>
<dbReference type="PROSITE" id="PS51257">
    <property type="entry name" value="PROKAR_LIPOPROTEIN"/>
    <property type="match status" value="1"/>
</dbReference>
<dbReference type="GO" id="GO:0008236">
    <property type="term" value="F:serine-type peptidase activity"/>
    <property type="evidence" value="ECO:0007669"/>
    <property type="project" value="InterPro"/>
</dbReference>
<dbReference type="SUPFAM" id="SSF52096">
    <property type="entry name" value="ClpP/crotonase"/>
    <property type="match status" value="1"/>
</dbReference>
<gene>
    <name evidence="2" type="ORF">Ana3638_09530</name>
</gene>
<evidence type="ECO:0000313" key="2">
    <source>
        <dbReference type="EMBL" id="QHQ60985.1"/>
    </source>
</evidence>
<dbReference type="Pfam" id="PF03572">
    <property type="entry name" value="Peptidase_S41"/>
    <property type="match status" value="1"/>
</dbReference>
<dbReference type="AlphaFoldDB" id="A0A6P1TMT8"/>
<dbReference type="RefSeq" id="WP_161837813.1">
    <property type="nucleotide sequence ID" value="NZ_CP048000.1"/>
</dbReference>